<gene>
    <name evidence="1" type="ORF">SAMN05216466_106140</name>
</gene>
<proteinExistence type="predicted"/>
<reference evidence="1 2" key="1">
    <citation type="submission" date="2016-10" db="EMBL/GenBank/DDBJ databases">
        <authorList>
            <person name="de Groot N.N."/>
        </authorList>
    </citation>
    <scope>NUCLEOTIDE SEQUENCE [LARGE SCALE GENOMIC DNA]</scope>
    <source>
        <strain evidence="1 2">LMG 2247</strain>
    </source>
</reference>
<evidence type="ECO:0000313" key="2">
    <source>
        <dbReference type="Proteomes" id="UP000199706"/>
    </source>
</evidence>
<sequence>MPLTLWNDFFDRFTVGLSAVDPITFLAAWDLEEARTTVYRGILKGVADGMGLAFKREHCRIDFMLGSAHPVDRDAPGAFVPVIAVESENEAMDAHNEVNYLHALTAPVKVLITCALWTREGRAQWEPQRLLAHWRAIRQAHVAAVPQRPDDVFAVIVGEKAQNGRSVRFFLEMLSDPAGSTSGTAFATVSLPA</sequence>
<accession>A0A1G7YD21</accession>
<organism evidence="1 2">
    <name type="scientific">Paraburkholderia phenazinium</name>
    <dbReference type="NCBI Taxonomy" id="60549"/>
    <lineage>
        <taxon>Bacteria</taxon>
        <taxon>Pseudomonadati</taxon>
        <taxon>Pseudomonadota</taxon>
        <taxon>Betaproteobacteria</taxon>
        <taxon>Burkholderiales</taxon>
        <taxon>Burkholderiaceae</taxon>
        <taxon>Paraburkholderia</taxon>
    </lineage>
</organism>
<dbReference type="EMBL" id="FNCJ01000006">
    <property type="protein sequence ID" value="SDG94452.1"/>
    <property type="molecule type" value="Genomic_DNA"/>
</dbReference>
<dbReference type="Proteomes" id="UP000199706">
    <property type="component" value="Unassembled WGS sequence"/>
</dbReference>
<evidence type="ECO:0000313" key="1">
    <source>
        <dbReference type="EMBL" id="SDG94452.1"/>
    </source>
</evidence>
<protein>
    <submittedName>
        <fullName evidence="1">Uncharacterized protein</fullName>
    </submittedName>
</protein>
<name>A0A1G7YD21_9BURK</name>
<dbReference type="AlphaFoldDB" id="A0A1G7YD21"/>
<dbReference type="OrthoDB" id="9899310at2"/>
<dbReference type="RefSeq" id="WP_090685422.1">
    <property type="nucleotide sequence ID" value="NZ_FNCJ01000006.1"/>
</dbReference>